<reference evidence="9 10" key="1">
    <citation type="journal article" date="2002" name="DNA Res.">
        <title>Complete genome structure of the thermophilic cyanobacterium Thermosynechococcus elongatus BP-1.</title>
        <authorList>
            <person name="Nakamura Y."/>
            <person name="Kaneko T."/>
            <person name="Sato S."/>
            <person name="Ikeuchi M."/>
            <person name="Katoh H."/>
            <person name="Sasamoto S."/>
            <person name="Watanabe A."/>
            <person name="Iriguchi M."/>
            <person name="Kawashima K."/>
            <person name="Kimura T."/>
            <person name="Kishida Y."/>
            <person name="Kiyokawa C."/>
            <person name="Kohara M."/>
            <person name="Matsumoto M."/>
            <person name="Matsuno A."/>
            <person name="Nakazaki N."/>
            <person name="Shimpo S."/>
            <person name="Sugimoto M."/>
            <person name="Takeuchi C."/>
            <person name="Yamada M."/>
            <person name="Tabata S."/>
        </authorList>
    </citation>
    <scope>NUCLEOTIDE SEQUENCE [LARGE SCALE GENOMIC DNA]</scope>
    <source>
        <strain evidence="10">IAM M-273 / NIES-2133 / BP-1</strain>
    </source>
</reference>
<organism evidence="9 10">
    <name type="scientific">Thermosynechococcus vestitus (strain NIES-2133 / IAM M-273 / BP-1)</name>
    <dbReference type="NCBI Taxonomy" id="197221"/>
    <lineage>
        <taxon>Bacteria</taxon>
        <taxon>Bacillati</taxon>
        <taxon>Cyanobacteriota</taxon>
        <taxon>Cyanophyceae</taxon>
        <taxon>Acaryochloridales</taxon>
        <taxon>Thermosynechococcaceae</taxon>
        <taxon>Thermosynechococcus</taxon>
    </lineage>
</organism>
<dbReference type="EMBL" id="BA000039">
    <property type="protein sequence ID" value="BAC09186.1"/>
    <property type="molecule type" value="Genomic_DNA"/>
</dbReference>
<protein>
    <submittedName>
        <fullName evidence="9">Tll1634 protein</fullName>
    </submittedName>
</protein>
<dbReference type="SUPFAM" id="SSF48452">
    <property type="entry name" value="TPR-like"/>
    <property type="match status" value="1"/>
</dbReference>
<dbReference type="InterPro" id="IPR011990">
    <property type="entry name" value="TPR-like_helical_dom_sf"/>
</dbReference>
<name>Q8DIF5_THEVB</name>
<evidence type="ECO:0000256" key="4">
    <source>
        <dbReference type="ARBA" id="ARBA00022801"/>
    </source>
</evidence>
<dbReference type="CDD" id="cd07333">
    <property type="entry name" value="M48C_bepA_like"/>
    <property type="match status" value="1"/>
</dbReference>
<dbReference type="Pfam" id="PF01435">
    <property type="entry name" value="Peptidase_M48"/>
    <property type="match status" value="1"/>
</dbReference>
<sequence length="581" mass="63802">MMVKDGLRYWPLGMAFLLGVGLQPVRAAEMFLPPTGLAQEELIALTEVDSLAQARLPQSEGSAIDLLPLPPQPTAAVDPPREAPASLPTTIEVKGDSPAPPVEPSPPTTDNSPGVPTTPQLAAEQAVQEARLALLREGDRYWQLGDLTTARTYYQKAKADLNVPPPHVIPPAVLEISQLPPAAQVYWREVQSGSQLYTAQAVPLQLLVEQFPEFIPAQVRFGEFLAQQGSLKEACAHLEKAASLYPDQPDIQRGLITLYDRQQQWLEAALAAQRFALLNPDHPATPEFEQLAAERMQRFRRRLQGQLREGMVVGALTGLVGVALTGNPLLSLDSIQMMTLMMQGESALGRSAARNISRQVKLLEDAAVQTYVNEVGQRLAKVAGRNEFAYEFFVIKDNDLNAFALPGGKIFVNSGAILKASTEAELAGLLAHEIAHTVLSHGFRLMTQGTATANLTRLLPAGGYVTGIVVTSYSREMEREADILGTQILARAGYAADGLLNLMHTLKKEYRNQEPPLPWFSTHPPTNERIRYIRGLMRDRGYTPFAFEGLERHQRIQAHLRTLVDPPNAPKSKRETAKTPQ</sequence>
<feature type="compositionally biased region" description="Polar residues" evidence="7">
    <location>
        <begin position="108"/>
        <end position="120"/>
    </location>
</feature>
<dbReference type="EnsemblBacteria" id="BAC09186">
    <property type="protein sequence ID" value="BAC09186"/>
    <property type="gene ID" value="BAC09186"/>
</dbReference>
<keyword evidence="6" id="KW-0482">Metalloprotease</keyword>
<evidence type="ECO:0000256" key="7">
    <source>
        <dbReference type="SAM" id="MobiDB-lite"/>
    </source>
</evidence>
<evidence type="ECO:0000256" key="1">
    <source>
        <dbReference type="ARBA" id="ARBA00001947"/>
    </source>
</evidence>
<evidence type="ECO:0000256" key="5">
    <source>
        <dbReference type="ARBA" id="ARBA00022833"/>
    </source>
</evidence>
<dbReference type="Gene3D" id="3.30.2010.10">
    <property type="entry name" value="Metalloproteases ('zincins'), catalytic domain"/>
    <property type="match status" value="1"/>
</dbReference>
<keyword evidence="4" id="KW-0378">Hydrolase</keyword>
<dbReference type="PANTHER" id="PTHR22726:SF1">
    <property type="entry name" value="METALLOENDOPEPTIDASE OMA1, MITOCHONDRIAL"/>
    <property type="match status" value="1"/>
</dbReference>
<evidence type="ECO:0000313" key="10">
    <source>
        <dbReference type="Proteomes" id="UP000000440"/>
    </source>
</evidence>
<dbReference type="eggNOG" id="COG0457">
    <property type="taxonomic scope" value="Bacteria"/>
</dbReference>
<dbReference type="GO" id="GO:0051603">
    <property type="term" value="P:proteolysis involved in protein catabolic process"/>
    <property type="evidence" value="ECO:0007669"/>
    <property type="project" value="TreeGrafter"/>
</dbReference>
<evidence type="ECO:0000256" key="6">
    <source>
        <dbReference type="ARBA" id="ARBA00023049"/>
    </source>
</evidence>
<evidence type="ECO:0000313" key="9">
    <source>
        <dbReference type="EMBL" id="BAC09186.1"/>
    </source>
</evidence>
<evidence type="ECO:0000256" key="3">
    <source>
        <dbReference type="ARBA" id="ARBA00022723"/>
    </source>
</evidence>
<evidence type="ECO:0000256" key="2">
    <source>
        <dbReference type="ARBA" id="ARBA00022670"/>
    </source>
</evidence>
<keyword evidence="2" id="KW-0645">Protease</keyword>
<keyword evidence="10" id="KW-1185">Reference proteome</keyword>
<dbReference type="KEGG" id="tel:tll1634"/>
<gene>
    <name evidence="9" type="ordered locus">tll1634</name>
</gene>
<feature type="compositionally biased region" description="Pro residues" evidence="7">
    <location>
        <begin position="98"/>
        <end position="107"/>
    </location>
</feature>
<dbReference type="GO" id="GO:0004222">
    <property type="term" value="F:metalloendopeptidase activity"/>
    <property type="evidence" value="ECO:0007669"/>
    <property type="project" value="InterPro"/>
</dbReference>
<proteinExistence type="predicted"/>
<accession>Q8DIF5</accession>
<keyword evidence="3" id="KW-0479">Metal-binding</keyword>
<dbReference type="GO" id="GO:0046872">
    <property type="term" value="F:metal ion binding"/>
    <property type="evidence" value="ECO:0007669"/>
    <property type="project" value="UniProtKB-KW"/>
</dbReference>
<feature type="domain" description="Peptidase M48" evidence="8">
    <location>
        <begin position="368"/>
        <end position="535"/>
    </location>
</feature>
<dbReference type="PANTHER" id="PTHR22726">
    <property type="entry name" value="METALLOENDOPEPTIDASE OMA1"/>
    <property type="match status" value="1"/>
</dbReference>
<dbReference type="Gene3D" id="1.25.40.10">
    <property type="entry name" value="Tetratricopeptide repeat domain"/>
    <property type="match status" value="1"/>
</dbReference>
<comment type="cofactor">
    <cofactor evidence="1">
        <name>Zn(2+)</name>
        <dbReference type="ChEBI" id="CHEBI:29105"/>
    </cofactor>
</comment>
<keyword evidence="5" id="KW-0862">Zinc</keyword>
<dbReference type="eggNOG" id="COG4783">
    <property type="taxonomic scope" value="Bacteria"/>
</dbReference>
<feature type="region of interest" description="Disordered" evidence="7">
    <location>
        <begin position="62"/>
        <end position="120"/>
    </location>
</feature>
<dbReference type="Proteomes" id="UP000000440">
    <property type="component" value="Chromosome"/>
</dbReference>
<evidence type="ECO:0000259" key="8">
    <source>
        <dbReference type="Pfam" id="PF01435"/>
    </source>
</evidence>
<dbReference type="InterPro" id="IPR051156">
    <property type="entry name" value="Mito/Outer_Membr_Metalloprot"/>
</dbReference>
<dbReference type="AlphaFoldDB" id="Q8DIF5"/>
<dbReference type="STRING" id="197221.gene:10748236"/>
<dbReference type="GO" id="GO:0016020">
    <property type="term" value="C:membrane"/>
    <property type="evidence" value="ECO:0007669"/>
    <property type="project" value="TreeGrafter"/>
</dbReference>
<dbReference type="InterPro" id="IPR001915">
    <property type="entry name" value="Peptidase_M48"/>
</dbReference>